<dbReference type="KEGG" id="mri:Mal4_06280"/>
<evidence type="ECO:0000256" key="3">
    <source>
        <dbReference type="ARBA" id="ARBA00022840"/>
    </source>
</evidence>
<protein>
    <submittedName>
        <fullName evidence="5">ABC transporter ATP-binding protein YtrB</fullName>
    </submittedName>
</protein>
<proteinExistence type="predicted"/>
<dbReference type="Proteomes" id="UP000320496">
    <property type="component" value="Chromosome"/>
</dbReference>
<dbReference type="GO" id="GO:0016887">
    <property type="term" value="F:ATP hydrolysis activity"/>
    <property type="evidence" value="ECO:0007669"/>
    <property type="project" value="InterPro"/>
</dbReference>
<dbReference type="InterPro" id="IPR027417">
    <property type="entry name" value="P-loop_NTPase"/>
</dbReference>
<dbReference type="CDD" id="cd03230">
    <property type="entry name" value="ABC_DR_subfamily_A"/>
    <property type="match status" value="1"/>
</dbReference>
<dbReference type="OrthoDB" id="9795548at2"/>
<dbReference type="PANTHER" id="PTHR42939:SF1">
    <property type="entry name" value="ABC TRANSPORTER ATP-BINDING PROTEIN ALBC-RELATED"/>
    <property type="match status" value="1"/>
</dbReference>
<keyword evidence="1" id="KW-0813">Transport</keyword>
<dbReference type="InterPro" id="IPR003439">
    <property type="entry name" value="ABC_transporter-like_ATP-bd"/>
</dbReference>
<sequence length="305" mass="33794">MSESVIRVDGLKKSFGGPPVLDGVSFEVRRGETFALLGRNGAGKTTTIRILLGLLKPDAGTVEVAGCDPQAQPLDVRSRVGYLAEDQAMYEWMTPVELCRFLQPFYPTWDAKLASELLERFELPRQQRIEHLSKGQTVKLGLAVALAYRPEIAILDDPALGLDPIARKEFNRDLIDWLQAEGRTVIYSSHLLDEVETVADRVAILDAGRIVRLEQTEVLRERVQRVMLPIEKARLLPAPEGLLDVRQHADHIEIVVDGIDTFLRDLAQAGVESEPAELTLDEIFAAFVIGRTDGWPEAPAPVTAS</sequence>
<keyword evidence="3 5" id="KW-0067">ATP-binding</keyword>
<keyword evidence="6" id="KW-1185">Reference proteome</keyword>
<dbReference type="Gene3D" id="3.40.50.300">
    <property type="entry name" value="P-loop containing nucleotide triphosphate hydrolases"/>
    <property type="match status" value="1"/>
</dbReference>
<dbReference type="InterPro" id="IPR003593">
    <property type="entry name" value="AAA+_ATPase"/>
</dbReference>
<evidence type="ECO:0000256" key="2">
    <source>
        <dbReference type="ARBA" id="ARBA00022741"/>
    </source>
</evidence>
<dbReference type="Pfam" id="PF00005">
    <property type="entry name" value="ABC_tran"/>
    <property type="match status" value="1"/>
</dbReference>
<evidence type="ECO:0000313" key="5">
    <source>
        <dbReference type="EMBL" id="QDU36343.1"/>
    </source>
</evidence>
<dbReference type="SUPFAM" id="SSF52540">
    <property type="entry name" value="P-loop containing nucleoside triphosphate hydrolases"/>
    <property type="match status" value="1"/>
</dbReference>
<dbReference type="PANTHER" id="PTHR42939">
    <property type="entry name" value="ABC TRANSPORTER ATP-BINDING PROTEIN ALBC-RELATED"/>
    <property type="match status" value="1"/>
</dbReference>
<accession>A0A517Z1J7</accession>
<reference evidence="5 6" key="1">
    <citation type="submission" date="2019-02" db="EMBL/GenBank/DDBJ databases">
        <title>Deep-cultivation of Planctomycetes and their phenomic and genomic characterization uncovers novel biology.</title>
        <authorList>
            <person name="Wiegand S."/>
            <person name="Jogler M."/>
            <person name="Boedeker C."/>
            <person name="Pinto D."/>
            <person name="Vollmers J."/>
            <person name="Rivas-Marin E."/>
            <person name="Kohn T."/>
            <person name="Peeters S.H."/>
            <person name="Heuer A."/>
            <person name="Rast P."/>
            <person name="Oberbeckmann S."/>
            <person name="Bunk B."/>
            <person name="Jeske O."/>
            <person name="Meyerdierks A."/>
            <person name="Storesund J.E."/>
            <person name="Kallscheuer N."/>
            <person name="Luecker S."/>
            <person name="Lage O.M."/>
            <person name="Pohl T."/>
            <person name="Merkel B.J."/>
            <person name="Hornburger P."/>
            <person name="Mueller R.-W."/>
            <person name="Bruemmer F."/>
            <person name="Labrenz M."/>
            <person name="Spormann A.M."/>
            <person name="Op den Camp H."/>
            <person name="Overmann J."/>
            <person name="Amann R."/>
            <person name="Jetten M.S.M."/>
            <person name="Mascher T."/>
            <person name="Medema M.H."/>
            <person name="Devos D.P."/>
            <person name="Kaster A.-K."/>
            <person name="Ovreas L."/>
            <person name="Rohde M."/>
            <person name="Galperin M.Y."/>
            <person name="Jogler C."/>
        </authorList>
    </citation>
    <scope>NUCLEOTIDE SEQUENCE [LARGE SCALE GENOMIC DNA]</scope>
    <source>
        <strain evidence="5 6">Mal4</strain>
    </source>
</reference>
<feature type="domain" description="ABC transporter" evidence="4">
    <location>
        <begin position="6"/>
        <end position="232"/>
    </location>
</feature>
<organism evidence="5 6">
    <name type="scientific">Maioricimonas rarisocia</name>
    <dbReference type="NCBI Taxonomy" id="2528026"/>
    <lineage>
        <taxon>Bacteria</taxon>
        <taxon>Pseudomonadati</taxon>
        <taxon>Planctomycetota</taxon>
        <taxon>Planctomycetia</taxon>
        <taxon>Planctomycetales</taxon>
        <taxon>Planctomycetaceae</taxon>
        <taxon>Maioricimonas</taxon>
    </lineage>
</organism>
<dbReference type="InterPro" id="IPR051782">
    <property type="entry name" value="ABC_Transporter_VariousFunc"/>
</dbReference>
<evidence type="ECO:0000313" key="6">
    <source>
        <dbReference type="Proteomes" id="UP000320496"/>
    </source>
</evidence>
<evidence type="ECO:0000256" key="1">
    <source>
        <dbReference type="ARBA" id="ARBA00022448"/>
    </source>
</evidence>
<keyword evidence="2" id="KW-0547">Nucleotide-binding</keyword>
<dbReference type="SMART" id="SM00382">
    <property type="entry name" value="AAA"/>
    <property type="match status" value="1"/>
</dbReference>
<dbReference type="PROSITE" id="PS50893">
    <property type="entry name" value="ABC_TRANSPORTER_2"/>
    <property type="match status" value="1"/>
</dbReference>
<dbReference type="RefSeq" id="WP_145367016.1">
    <property type="nucleotide sequence ID" value="NZ_CP036275.1"/>
</dbReference>
<name>A0A517Z1J7_9PLAN</name>
<dbReference type="EMBL" id="CP036275">
    <property type="protein sequence ID" value="QDU36343.1"/>
    <property type="molecule type" value="Genomic_DNA"/>
</dbReference>
<dbReference type="AlphaFoldDB" id="A0A517Z1J7"/>
<gene>
    <name evidence="5" type="primary">ytrB</name>
    <name evidence="5" type="ORF">Mal4_06280</name>
</gene>
<evidence type="ECO:0000259" key="4">
    <source>
        <dbReference type="PROSITE" id="PS50893"/>
    </source>
</evidence>
<dbReference type="GO" id="GO:0005524">
    <property type="term" value="F:ATP binding"/>
    <property type="evidence" value="ECO:0007669"/>
    <property type="project" value="UniProtKB-KW"/>
</dbReference>